<feature type="transmembrane region" description="Helical" evidence="1">
    <location>
        <begin position="153"/>
        <end position="173"/>
    </location>
</feature>
<dbReference type="CDD" id="cd01949">
    <property type="entry name" value="GGDEF"/>
    <property type="match status" value="1"/>
</dbReference>
<dbReference type="SUPFAM" id="SSF55073">
    <property type="entry name" value="Nucleotide cyclase"/>
    <property type="match status" value="1"/>
</dbReference>
<evidence type="ECO:0000313" key="3">
    <source>
        <dbReference type="EMBL" id="MSC56585.1"/>
    </source>
</evidence>
<feature type="transmembrane region" description="Helical" evidence="1">
    <location>
        <begin position="276"/>
        <end position="298"/>
    </location>
</feature>
<evidence type="ECO:0000259" key="2">
    <source>
        <dbReference type="PROSITE" id="PS50887"/>
    </source>
</evidence>
<gene>
    <name evidence="3" type="ORF">GKE48_03830</name>
</gene>
<dbReference type="RefSeq" id="WP_022098292.1">
    <property type="nucleotide sequence ID" value="NZ_WKRD01000002.1"/>
</dbReference>
<dbReference type="PANTHER" id="PTHR45138">
    <property type="entry name" value="REGULATORY COMPONENTS OF SENSORY TRANSDUCTION SYSTEM"/>
    <property type="match status" value="1"/>
</dbReference>
<accession>A0A7C9H1C0</accession>
<sequence>MKREQGILIGTVIAAIIMMFLCSVFTFSDAVSEKALTTCIPESVSITEDGKTQYDFNLQSYGQDIGSIVFYSSHQRINVYAQGEEIYRLSNKRSIWGNTPGWTWNFVKLPSDVDRLQIEISPCYKEVEGQKQEFYIGGGNDIYMKLLRKAMPAFIISVVILLVGLYITIYWTIVHKGSQIDGTLLYLGIFSILLGLWSANETDVSALIFANRQAGSYIAFVTLMIMPMAFIMFVKSFLEINDNLFWKLICYFNVIIILLEHILNATGIYYFRQTLWMTHIVIILMLIYLFVVITIKIIRRQLDTRYKYCILTLILVFLSTIIDMAGYYKSGNNSGVFGRIAFLLFILVLGLDASRQTVARLKKGRRIGELEQFALNDSMTGMYNRNAYDYYINNEKCFDGCMVVTFDLNNLKSCNDNYGHRVGDAYIINAARIIENIFERYGKCYRIGGDEFCCIIPKGKSVDIERVIRKLYHDVDVLNNKRIIPTEVGIACGYAVFTVDDMELERVRERADEEMYQRKKEMKM</sequence>
<comment type="caution">
    <text evidence="3">The sequence shown here is derived from an EMBL/GenBank/DDBJ whole genome shotgun (WGS) entry which is preliminary data.</text>
</comment>
<feature type="transmembrane region" description="Helical" evidence="1">
    <location>
        <begin position="310"/>
        <end position="328"/>
    </location>
</feature>
<evidence type="ECO:0000313" key="4">
    <source>
        <dbReference type="Proteomes" id="UP000481964"/>
    </source>
</evidence>
<feature type="transmembrane region" description="Helical" evidence="1">
    <location>
        <begin position="250"/>
        <end position="270"/>
    </location>
</feature>
<keyword evidence="1" id="KW-0812">Transmembrane</keyword>
<dbReference type="InterPro" id="IPR029787">
    <property type="entry name" value="Nucleotide_cyclase"/>
</dbReference>
<dbReference type="PROSITE" id="PS50887">
    <property type="entry name" value="GGDEF"/>
    <property type="match status" value="1"/>
</dbReference>
<protein>
    <submittedName>
        <fullName evidence="3">Diguanylate cyclase</fullName>
    </submittedName>
</protein>
<dbReference type="GO" id="GO:0043709">
    <property type="term" value="P:cell adhesion involved in single-species biofilm formation"/>
    <property type="evidence" value="ECO:0007669"/>
    <property type="project" value="TreeGrafter"/>
</dbReference>
<dbReference type="GO" id="GO:1902201">
    <property type="term" value="P:negative regulation of bacterial-type flagellum-dependent cell motility"/>
    <property type="evidence" value="ECO:0007669"/>
    <property type="project" value="TreeGrafter"/>
</dbReference>
<dbReference type="GO" id="GO:0052621">
    <property type="term" value="F:diguanylate cyclase activity"/>
    <property type="evidence" value="ECO:0007669"/>
    <property type="project" value="TreeGrafter"/>
</dbReference>
<dbReference type="InterPro" id="IPR000160">
    <property type="entry name" value="GGDEF_dom"/>
</dbReference>
<evidence type="ECO:0000256" key="1">
    <source>
        <dbReference type="SAM" id="Phobius"/>
    </source>
</evidence>
<dbReference type="EMBL" id="WKRD01000002">
    <property type="protein sequence ID" value="MSC56585.1"/>
    <property type="molecule type" value="Genomic_DNA"/>
</dbReference>
<keyword evidence="1" id="KW-1133">Transmembrane helix</keyword>
<reference evidence="3 4" key="1">
    <citation type="journal article" date="2019" name="Nat. Med.">
        <title>A library of human gut bacterial isolates paired with longitudinal multiomics data enables mechanistic microbiome research.</title>
        <authorList>
            <person name="Poyet M."/>
            <person name="Groussin M."/>
            <person name="Gibbons S.M."/>
            <person name="Avila-Pacheco J."/>
            <person name="Jiang X."/>
            <person name="Kearney S.M."/>
            <person name="Perrotta A.R."/>
            <person name="Berdy B."/>
            <person name="Zhao S."/>
            <person name="Lieberman T.D."/>
            <person name="Swanson P.K."/>
            <person name="Smith M."/>
            <person name="Roesemann S."/>
            <person name="Alexander J.E."/>
            <person name="Rich S.A."/>
            <person name="Livny J."/>
            <person name="Vlamakis H."/>
            <person name="Clish C."/>
            <person name="Bullock K."/>
            <person name="Deik A."/>
            <person name="Scott J."/>
            <person name="Pierce K.A."/>
            <person name="Xavier R.J."/>
            <person name="Alm E.J."/>
        </authorList>
    </citation>
    <scope>NUCLEOTIDE SEQUENCE [LARGE SCALE GENOMIC DNA]</scope>
    <source>
        <strain evidence="3 4">BIOML-A1</strain>
    </source>
</reference>
<dbReference type="Gene3D" id="3.30.70.270">
    <property type="match status" value="1"/>
</dbReference>
<dbReference type="InterPro" id="IPR043128">
    <property type="entry name" value="Rev_trsase/Diguanyl_cyclase"/>
</dbReference>
<proteinExistence type="predicted"/>
<dbReference type="InterPro" id="IPR050469">
    <property type="entry name" value="Diguanylate_Cyclase"/>
</dbReference>
<feature type="transmembrane region" description="Helical" evidence="1">
    <location>
        <begin position="180"/>
        <end position="197"/>
    </location>
</feature>
<feature type="transmembrane region" description="Helical" evidence="1">
    <location>
        <begin position="334"/>
        <end position="353"/>
    </location>
</feature>
<feature type="transmembrane region" description="Helical" evidence="1">
    <location>
        <begin position="217"/>
        <end position="238"/>
    </location>
</feature>
<dbReference type="GO" id="GO:0005886">
    <property type="term" value="C:plasma membrane"/>
    <property type="evidence" value="ECO:0007669"/>
    <property type="project" value="TreeGrafter"/>
</dbReference>
<feature type="transmembrane region" description="Helical" evidence="1">
    <location>
        <begin position="7"/>
        <end position="27"/>
    </location>
</feature>
<keyword evidence="1" id="KW-0472">Membrane</keyword>
<organism evidence="3 4">
    <name type="scientific">Lachnospira eligens</name>
    <dbReference type="NCBI Taxonomy" id="39485"/>
    <lineage>
        <taxon>Bacteria</taxon>
        <taxon>Bacillati</taxon>
        <taxon>Bacillota</taxon>
        <taxon>Clostridia</taxon>
        <taxon>Lachnospirales</taxon>
        <taxon>Lachnospiraceae</taxon>
        <taxon>Lachnospira</taxon>
    </lineage>
</organism>
<dbReference type="PANTHER" id="PTHR45138:SF9">
    <property type="entry name" value="DIGUANYLATE CYCLASE DGCM-RELATED"/>
    <property type="match status" value="1"/>
</dbReference>
<dbReference type="SMART" id="SM00267">
    <property type="entry name" value="GGDEF"/>
    <property type="match status" value="1"/>
</dbReference>
<name>A0A7C9H1C0_9FIRM</name>
<dbReference type="Proteomes" id="UP000481964">
    <property type="component" value="Unassembled WGS sequence"/>
</dbReference>
<dbReference type="Pfam" id="PF00990">
    <property type="entry name" value="GGDEF"/>
    <property type="match status" value="1"/>
</dbReference>
<dbReference type="AlphaFoldDB" id="A0A7C9H1C0"/>
<feature type="domain" description="GGDEF" evidence="2">
    <location>
        <begin position="399"/>
        <end position="524"/>
    </location>
</feature>
<dbReference type="NCBIfam" id="TIGR00254">
    <property type="entry name" value="GGDEF"/>
    <property type="match status" value="1"/>
</dbReference>